<keyword evidence="2" id="KW-1185">Reference proteome</keyword>
<proteinExistence type="predicted"/>
<evidence type="ECO:0000313" key="1">
    <source>
        <dbReference type="EMBL" id="KAJ4842310.1"/>
    </source>
</evidence>
<comment type="caution">
    <text evidence="1">The sequence shown here is derived from an EMBL/GenBank/DDBJ whole genome shotgun (WGS) entry which is preliminary data.</text>
</comment>
<dbReference type="InterPro" id="IPR011042">
    <property type="entry name" value="6-blade_b-propeller_TolB-like"/>
</dbReference>
<dbReference type="Proteomes" id="UP001141552">
    <property type="component" value="Unassembled WGS sequence"/>
</dbReference>
<dbReference type="SUPFAM" id="SSF63825">
    <property type="entry name" value="YWTD domain"/>
    <property type="match status" value="1"/>
</dbReference>
<dbReference type="PANTHER" id="PTHR46388:SF3">
    <property type="entry name" value="DUF1618 DOMAIN-CONTAINING PROTEIN"/>
    <property type="match status" value="1"/>
</dbReference>
<dbReference type="OrthoDB" id="273823at2759"/>
<accession>A0A9Q0JIW9</accession>
<organism evidence="1 2">
    <name type="scientific">Turnera subulata</name>
    <dbReference type="NCBI Taxonomy" id="218843"/>
    <lineage>
        <taxon>Eukaryota</taxon>
        <taxon>Viridiplantae</taxon>
        <taxon>Streptophyta</taxon>
        <taxon>Embryophyta</taxon>
        <taxon>Tracheophyta</taxon>
        <taxon>Spermatophyta</taxon>
        <taxon>Magnoliopsida</taxon>
        <taxon>eudicotyledons</taxon>
        <taxon>Gunneridae</taxon>
        <taxon>Pentapetalae</taxon>
        <taxon>rosids</taxon>
        <taxon>fabids</taxon>
        <taxon>Malpighiales</taxon>
        <taxon>Passifloraceae</taxon>
        <taxon>Turnera</taxon>
    </lineage>
</organism>
<protein>
    <submittedName>
        <fullName evidence="1">Uncharacterized protein</fullName>
    </submittedName>
</protein>
<reference evidence="1" key="1">
    <citation type="submission" date="2022-02" db="EMBL/GenBank/DDBJ databases">
        <authorList>
            <person name="Henning P.M."/>
            <person name="McCubbin A.G."/>
            <person name="Shore J.S."/>
        </authorList>
    </citation>
    <scope>NUCLEOTIDE SEQUENCE</scope>
    <source>
        <strain evidence="1">F60SS</strain>
        <tissue evidence="1">Leaves</tissue>
    </source>
</reference>
<dbReference type="EMBL" id="JAKUCV010002523">
    <property type="protein sequence ID" value="KAJ4842310.1"/>
    <property type="molecule type" value="Genomic_DNA"/>
</dbReference>
<reference evidence="1" key="2">
    <citation type="journal article" date="2023" name="Plants (Basel)">
        <title>Annotation of the Turnera subulata (Passifloraceae) Draft Genome Reveals the S-Locus Evolved after the Divergence of Turneroideae from Passifloroideae in a Stepwise Manner.</title>
        <authorList>
            <person name="Henning P.M."/>
            <person name="Roalson E.H."/>
            <person name="Mir W."/>
            <person name="McCubbin A.G."/>
            <person name="Shore J.S."/>
        </authorList>
    </citation>
    <scope>NUCLEOTIDE SEQUENCE</scope>
    <source>
        <strain evidence="1">F60SS</strain>
    </source>
</reference>
<evidence type="ECO:0000313" key="2">
    <source>
        <dbReference type="Proteomes" id="UP001141552"/>
    </source>
</evidence>
<dbReference type="AlphaFoldDB" id="A0A9Q0JIW9"/>
<name>A0A9Q0JIW9_9ROSI</name>
<dbReference type="PANTHER" id="PTHR46388">
    <property type="entry name" value="NHL REPEAT-CONTAINING PROTEIN 2"/>
    <property type="match status" value="1"/>
</dbReference>
<gene>
    <name evidence="1" type="ORF">Tsubulata_026590</name>
</gene>
<sequence>MSLRYNRFRQVSRLLPHICPGNGLQNPSRIVNCTVALPQSRDHGKITHPSALNGAFRPWRWYSTTSQVAEESPSSEANALLSFIESAFTNFKGPNHCWLNTVEGNVDFFKKDRIFLVLAGQFLEDSLIVPMLEHVKLIQQRFPEVHVMGLHYESSNVSASDKTSLYELIMEEYITFPILVSSENFLEIGNGACYVLFKNFNNPVIYNKKTLDLGMLNKGCVSADESGDHIFLSDSNHHRIIVADGSGKILDCIGSSPGFEDGEFESAKLARPAASFYNDDEDCLYIVDSENHAIRRADMERRVLETLYPTCSVSKKPNRVLAWIKDKLGFGSDPDPKSEEFNPQSLVFPWHLVKLEDNSFLIMSRSFEALWIMDSASGEIREHIEGFPKIFETYGQLITEKASIMKQFPSNRSQQHNATNYSLEGFPYASHISSITTFQNHVIKSDASTSMWIFYLLPLDAHLFCGAWTDHFECFTLLPGRIDMRVNIDIPVDTELVEPLQEGCVWRQARGAATEVLGAKGVVGSSEKVGIAQQWYDELDSLSFSTIEPEISVEEDETSTNVRSQDEKVHIDCAVNTSPGTSEVVIHAALYLKLKRHSDLGECSREKYAARMADILNRGSRSERDTCLQLLLKSSHDLMDYILMRPLHVRIKLNSLDHPKADNGKDIVLTDSSVEVNVSLET</sequence>
<dbReference type="Gene3D" id="2.120.10.30">
    <property type="entry name" value="TolB, C-terminal domain"/>
    <property type="match status" value="1"/>
</dbReference>